<accession>X6LQQ4</accession>
<dbReference type="PROSITE" id="PS00028">
    <property type="entry name" value="ZINC_FINGER_C2H2_1"/>
    <property type="match status" value="1"/>
</dbReference>
<proteinExistence type="predicted"/>
<organism evidence="3 4">
    <name type="scientific">Reticulomyxa filosa</name>
    <dbReference type="NCBI Taxonomy" id="46433"/>
    <lineage>
        <taxon>Eukaryota</taxon>
        <taxon>Sar</taxon>
        <taxon>Rhizaria</taxon>
        <taxon>Retaria</taxon>
        <taxon>Foraminifera</taxon>
        <taxon>Monothalamids</taxon>
        <taxon>Reticulomyxidae</taxon>
        <taxon>Reticulomyxa</taxon>
    </lineage>
</organism>
<evidence type="ECO:0000313" key="4">
    <source>
        <dbReference type="Proteomes" id="UP000023152"/>
    </source>
</evidence>
<feature type="region of interest" description="Disordered" evidence="1">
    <location>
        <begin position="1"/>
        <end position="49"/>
    </location>
</feature>
<sequence>IFNWQMDNATKDHVTPNEKDIKTETEIKRKRGRPKSLNPRRMSVQRSKDRSELTFSGWYSIEDSANVRNRTSIIREPNPNSKAKGFQRGGVRTEFQELGSESRVSDFYNKPPSSNAAYARIRVWKDANDRKYYDCLCNCRKPVQDLTKIKRHVLSHDQRNFQCDICGRIFHNNHLQFPSSFFFSVLHNKTF</sequence>
<dbReference type="EMBL" id="ASPP01031204">
    <property type="protein sequence ID" value="ETO03939.1"/>
    <property type="molecule type" value="Genomic_DNA"/>
</dbReference>
<dbReference type="OrthoDB" id="6077919at2759"/>
<feature type="domain" description="C2H2-type" evidence="2">
    <location>
        <begin position="135"/>
        <end position="156"/>
    </location>
</feature>
<feature type="non-terminal residue" evidence="3">
    <location>
        <position position="1"/>
    </location>
</feature>
<evidence type="ECO:0000256" key="1">
    <source>
        <dbReference type="SAM" id="MobiDB-lite"/>
    </source>
</evidence>
<evidence type="ECO:0000313" key="3">
    <source>
        <dbReference type="EMBL" id="ETO03939.1"/>
    </source>
</evidence>
<keyword evidence="4" id="KW-1185">Reference proteome</keyword>
<evidence type="ECO:0000259" key="2">
    <source>
        <dbReference type="PROSITE" id="PS00028"/>
    </source>
</evidence>
<dbReference type="AlphaFoldDB" id="X6LQQ4"/>
<comment type="caution">
    <text evidence="3">The sequence shown here is derived from an EMBL/GenBank/DDBJ whole genome shotgun (WGS) entry which is preliminary data.</text>
</comment>
<dbReference type="Proteomes" id="UP000023152">
    <property type="component" value="Unassembled WGS sequence"/>
</dbReference>
<gene>
    <name evidence="3" type="ORF">RFI_33463</name>
</gene>
<dbReference type="InterPro" id="IPR013087">
    <property type="entry name" value="Znf_C2H2_type"/>
</dbReference>
<name>X6LQQ4_RETFI</name>
<feature type="compositionally biased region" description="Basic and acidic residues" evidence="1">
    <location>
        <begin position="9"/>
        <end position="27"/>
    </location>
</feature>
<reference evidence="3 4" key="1">
    <citation type="journal article" date="2013" name="Curr. Biol.">
        <title>The Genome of the Foraminiferan Reticulomyxa filosa.</title>
        <authorList>
            <person name="Glockner G."/>
            <person name="Hulsmann N."/>
            <person name="Schleicher M."/>
            <person name="Noegel A.A."/>
            <person name="Eichinger L."/>
            <person name="Gallinger C."/>
            <person name="Pawlowski J."/>
            <person name="Sierra R."/>
            <person name="Euteneuer U."/>
            <person name="Pillet L."/>
            <person name="Moustafa A."/>
            <person name="Platzer M."/>
            <person name="Groth M."/>
            <person name="Szafranski K."/>
            <person name="Schliwa M."/>
        </authorList>
    </citation>
    <scope>NUCLEOTIDE SEQUENCE [LARGE SCALE GENOMIC DNA]</scope>
</reference>
<protein>
    <recommendedName>
        <fullName evidence="2">C2H2-type domain-containing protein</fullName>
    </recommendedName>
</protein>
<dbReference type="Gene3D" id="3.30.160.60">
    <property type="entry name" value="Classic Zinc Finger"/>
    <property type="match status" value="1"/>
</dbReference>